<feature type="domain" description="Ferrous iron transporter FeoA-like" evidence="13">
    <location>
        <begin position="156"/>
        <end position="230"/>
    </location>
</feature>
<dbReference type="Pfam" id="PF02742">
    <property type="entry name" value="Fe_dep_repr_C"/>
    <property type="match status" value="1"/>
</dbReference>
<dbReference type="Proteomes" id="UP001185927">
    <property type="component" value="Unassembled WGS sequence"/>
</dbReference>
<comment type="caution">
    <text evidence="14">The sequence shown here is derived from an EMBL/GenBank/DDBJ whole genome shotgun (WGS) entry which is preliminary data.</text>
</comment>
<dbReference type="InterPro" id="IPR022689">
    <property type="entry name" value="Iron_dep_repressor"/>
</dbReference>
<dbReference type="PANTHER" id="PTHR33238:SF11">
    <property type="entry name" value="TRANSCRIPTIONAL REGULATOR MNTR"/>
    <property type="match status" value="1"/>
</dbReference>
<keyword evidence="4" id="KW-0963">Cytoplasm</keyword>
<keyword evidence="10" id="KW-0804">Transcription</keyword>
<dbReference type="InterPro" id="IPR036390">
    <property type="entry name" value="WH_DNA-bd_sf"/>
</dbReference>
<evidence type="ECO:0000256" key="7">
    <source>
        <dbReference type="ARBA" id="ARBA00023015"/>
    </source>
</evidence>
<dbReference type="SUPFAM" id="SSF46785">
    <property type="entry name" value="Winged helix' DNA-binding domain"/>
    <property type="match status" value="1"/>
</dbReference>
<dbReference type="InterPro" id="IPR036388">
    <property type="entry name" value="WH-like_DNA-bd_sf"/>
</dbReference>
<dbReference type="Gene3D" id="1.10.10.10">
    <property type="entry name" value="Winged helix-like DNA-binding domain superfamily/Winged helix DNA-binding domain"/>
    <property type="match status" value="1"/>
</dbReference>
<dbReference type="RefSeq" id="WP_317545418.1">
    <property type="nucleotide sequence ID" value="NZ_JAWLKB010000028.1"/>
</dbReference>
<reference evidence="14 15" key="1">
    <citation type="submission" date="2023-10" db="EMBL/GenBank/DDBJ databases">
        <title>Development of a sustainable strategy for remediation of hydrocarbon-contaminated territories based on the waste exchange concept.</title>
        <authorList>
            <person name="Krivoruchko A."/>
        </authorList>
    </citation>
    <scope>NUCLEOTIDE SEQUENCE [LARGE SCALE GENOMIC DNA]</scope>
    <source>
        <strain evidence="14 15">IEGM 1203</strain>
    </source>
</reference>
<keyword evidence="7" id="KW-0805">Transcription regulation</keyword>
<dbReference type="SMART" id="SM00899">
    <property type="entry name" value="FeoA"/>
    <property type="match status" value="1"/>
</dbReference>
<dbReference type="Gene3D" id="2.30.30.90">
    <property type="match status" value="1"/>
</dbReference>
<dbReference type="SUPFAM" id="SSF50037">
    <property type="entry name" value="C-terminal domain of transcriptional repressors"/>
    <property type="match status" value="1"/>
</dbReference>
<dbReference type="SMART" id="SM00529">
    <property type="entry name" value="HTH_DTXR"/>
    <property type="match status" value="1"/>
</dbReference>
<dbReference type="InterPro" id="IPR008988">
    <property type="entry name" value="Transcriptional_repressor_C"/>
</dbReference>
<keyword evidence="8" id="KW-0238">DNA-binding</keyword>
<keyword evidence="15" id="KW-1185">Reference proteome</keyword>
<evidence type="ECO:0000256" key="5">
    <source>
        <dbReference type="ARBA" id="ARBA00022491"/>
    </source>
</evidence>
<comment type="similarity">
    <text evidence="2">Belongs to the DtxR/MntR family.</text>
</comment>
<keyword evidence="5" id="KW-0678">Repressor</keyword>
<accession>A0ABU4C3A0</accession>
<evidence type="ECO:0000313" key="14">
    <source>
        <dbReference type="EMBL" id="MDV6270974.1"/>
    </source>
</evidence>
<comment type="subunit">
    <text evidence="3">Homodimer.</text>
</comment>
<organism evidence="14 15">
    <name type="scientific">Rhodococcus globerulus</name>
    <dbReference type="NCBI Taxonomy" id="33008"/>
    <lineage>
        <taxon>Bacteria</taxon>
        <taxon>Bacillati</taxon>
        <taxon>Actinomycetota</taxon>
        <taxon>Actinomycetes</taxon>
        <taxon>Mycobacteriales</taxon>
        <taxon>Nocardiaceae</taxon>
        <taxon>Rhodococcus</taxon>
    </lineage>
</organism>
<evidence type="ECO:0000259" key="13">
    <source>
        <dbReference type="SMART" id="SM00899"/>
    </source>
</evidence>
<evidence type="ECO:0000256" key="1">
    <source>
        <dbReference type="ARBA" id="ARBA00004496"/>
    </source>
</evidence>
<dbReference type="EMBL" id="JAWLKB010000028">
    <property type="protein sequence ID" value="MDV6270974.1"/>
    <property type="molecule type" value="Genomic_DNA"/>
</dbReference>
<keyword evidence="6" id="KW-0408">Iron</keyword>
<keyword evidence="9" id="KW-0010">Activator</keyword>
<comment type="subcellular location">
    <subcellularLocation>
        <location evidence="1">Cytoplasm</location>
    </subcellularLocation>
</comment>
<dbReference type="InterPro" id="IPR001367">
    <property type="entry name" value="Fe_dep_repressor"/>
</dbReference>
<evidence type="ECO:0000256" key="3">
    <source>
        <dbReference type="ARBA" id="ARBA00011738"/>
    </source>
</evidence>
<evidence type="ECO:0000256" key="8">
    <source>
        <dbReference type="ARBA" id="ARBA00023125"/>
    </source>
</evidence>
<dbReference type="PANTHER" id="PTHR33238">
    <property type="entry name" value="IRON (METAL) DEPENDENT REPRESSOR, DTXR FAMILY"/>
    <property type="match status" value="1"/>
</dbReference>
<sequence>MCTSQGAYSTLRTLSPVAQHHLKIIWTTREWSQDRVSAKLLCEKFCVSASTASEVLQKLSDRGLVDCSRRCGITLTDAGRTAAVMMARRHRLIATYLADALGYSWDEVHDEAEVLEHAVSELMLARIDAKLGYPSRDPHGDPIPAADGSIPFLSTRRLSEFGNGEGGRIARVSDSDSRMLRYLADVGLTLDVTVTILERRDVAGTVTIGLGASNDSIELGNPVAQSIWLI</sequence>
<evidence type="ECO:0000256" key="12">
    <source>
        <dbReference type="ARBA" id="ARBA00032593"/>
    </source>
</evidence>
<dbReference type="InterPro" id="IPR007167">
    <property type="entry name" value="Fe-transptr_FeoA-like"/>
</dbReference>
<dbReference type="InterPro" id="IPR022687">
    <property type="entry name" value="HTH_DTXR"/>
</dbReference>
<name>A0ABU4C3A0_RHOGO</name>
<proteinExistence type="inferred from homology"/>
<keyword evidence="11" id="KW-0464">Manganese</keyword>
<dbReference type="Pfam" id="PF04023">
    <property type="entry name" value="FeoA"/>
    <property type="match status" value="1"/>
</dbReference>
<protein>
    <recommendedName>
        <fullName evidence="12">Manganese transport regulator</fullName>
    </recommendedName>
</protein>
<evidence type="ECO:0000256" key="11">
    <source>
        <dbReference type="ARBA" id="ARBA00023211"/>
    </source>
</evidence>
<evidence type="ECO:0000256" key="10">
    <source>
        <dbReference type="ARBA" id="ARBA00023163"/>
    </source>
</evidence>
<dbReference type="Pfam" id="PF01325">
    <property type="entry name" value="Fe_dep_repress"/>
    <property type="match status" value="1"/>
</dbReference>
<evidence type="ECO:0000313" key="15">
    <source>
        <dbReference type="Proteomes" id="UP001185927"/>
    </source>
</evidence>
<dbReference type="InterPro" id="IPR038157">
    <property type="entry name" value="FeoA_core_dom"/>
</dbReference>
<evidence type="ECO:0000256" key="9">
    <source>
        <dbReference type="ARBA" id="ARBA00023159"/>
    </source>
</evidence>
<gene>
    <name evidence="14" type="ORF">R3Q16_30555</name>
</gene>
<evidence type="ECO:0000256" key="4">
    <source>
        <dbReference type="ARBA" id="ARBA00022490"/>
    </source>
</evidence>
<dbReference type="InterPro" id="IPR036421">
    <property type="entry name" value="Fe_dep_repressor_sf"/>
</dbReference>
<dbReference type="SUPFAM" id="SSF47979">
    <property type="entry name" value="Iron-dependent repressor protein, dimerization domain"/>
    <property type="match status" value="1"/>
</dbReference>
<evidence type="ECO:0000256" key="2">
    <source>
        <dbReference type="ARBA" id="ARBA00007871"/>
    </source>
</evidence>
<evidence type="ECO:0000256" key="6">
    <source>
        <dbReference type="ARBA" id="ARBA00023004"/>
    </source>
</evidence>
<dbReference type="InterPro" id="IPR050536">
    <property type="entry name" value="DtxR_MntR_Metal-Reg"/>
</dbReference>